<gene>
    <name evidence="2" type="ORF">B1B_04878</name>
</gene>
<reference evidence="2" key="2">
    <citation type="journal article" date="2014" name="ISME J.">
        <title>Microbial stratification in low pH oxic and suboxic macroscopic growths along an acid mine drainage.</title>
        <authorList>
            <person name="Mendez-Garcia C."/>
            <person name="Mesa V."/>
            <person name="Sprenger R.R."/>
            <person name="Richter M."/>
            <person name="Diez M.S."/>
            <person name="Solano J."/>
            <person name="Bargiela R."/>
            <person name="Golyshina O.V."/>
            <person name="Manteca A."/>
            <person name="Ramos J.L."/>
            <person name="Gallego J.R."/>
            <person name="Llorente I."/>
            <person name="Martins Dos Santos V.A."/>
            <person name="Jensen O.N."/>
            <person name="Pelaez A.I."/>
            <person name="Sanchez J."/>
            <person name="Ferrer M."/>
        </authorList>
    </citation>
    <scope>NUCLEOTIDE SEQUENCE</scope>
</reference>
<comment type="caution">
    <text evidence="2">The sequence shown here is derived from an EMBL/GenBank/DDBJ whole genome shotgun (WGS) entry which is preliminary data.</text>
</comment>
<name>T1BCM9_9ZZZZ</name>
<reference evidence="2" key="1">
    <citation type="submission" date="2013-08" db="EMBL/GenBank/DDBJ databases">
        <authorList>
            <person name="Mendez C."/>
            <person name="Richter M."/>
            <person name="Ferrer M."/>
            <person name="Sanchez J."/>
        </authorList>
    </citation>
    <scope>NUCLEOTIDE SEQUENCE</scope>
</reference>
<organism evidence="2">
    <name type="scientific">mine drainage metagenome</name>
    <dbReference type="NCBI Taxonomy" id="410659"/>
    <lineage>
        <taxon>unclassified sequences</taxon>
        <taxon>metagenomes</taxon>
        <taxon>ecological metagenomes</taxon>
    </lineage>
</organism>
<feature type="non-terminal residue" evidence="2">
    <location>
        <position position="1"/>
    </location>
</feature>
<keyword evidence="1" id="KW-0472">Membrane</keyword>
<keyword evidence="2" id="KW-0808">Transferase</keyword>
<accession>T1BCM9</accession>
<evidence type="ECO:0000256" key="1">
    <source>
        <dbReference type="SAM" id="Phobius"/>
    </source>
</evidence>
<keyword evidence="1" id="KW-0812">Transmembrane</keyword>
<keyword evidence="1" id="KW-1133">Transmembrane helix</keyword>
<dbReference type="AlphaFoldDB" id="T1BCM9"/>
<protein>
    <submittedName>
        <fullName evidence="2">CDP-alcohol phosphatidyltransferase</fullName>
    </submittedName>
</protein>
<proteinExistence type="predicted"/>
<feature type="transmembrane region" description="Helical" evidence="1">
    <location>
        <begin position="56"/>
        <end position="79"/>
    </location>
</feature>
<sequence length="100" mass="10929">SLLLVSYMGTQAQAVGQGRLYAGILSRSDRLVILAVATFLEFDWSLPWPWAPSAPWSHFALGGIGFTVIDVALVWFIVAGQWTAYARARSLYRSLPPSGS</sequence>
<dbReference type="GO" id="GO:0016740">
    <property type="term" value="F:transferase activity"/>
    <property type="evidence" value="ECO:0007669"/>
    <property type="project" value="UniProtKB-KW"/>
</dbReference>
<dbReference type="EMBL" id="AUZY01003068">
    <property type="protein sequence ID" value="EQD70656.1"/>
    <property type="molecule type" value="Genomic_DNA"/>
</dbReference>
<evidence type="ECO:0000313" key="2">
    <source>
        <dbReference type="EMBL" id="EQD70656.1"/>
    </source>
</evidence>